<dbReference type="AlphaFoldDB" id="A0A3S0JAP7"/>
<feature type="region of interest" description="Disordered" evidence="1">
    <location>
        <begin position="30"/>
        <end position="54"/>
    </location>
</feature>
<gene>
    <name evidence="2" type="ORF">EKG36_09155</name>
</gene>
<evidence type="ECO:0000256" key="1">
    <source>
        <dbReference type="SAM" id="MobiDB-lite"/>
    </source>
</evidence>
<accession>A0A3S0JAP7</accession>
<reference evidence="2 3" key="1">
    <citation type="submission" date="2018-12" db="EMBL/GenBank/DDBJ databases">
        <authorList>
            <person name="Yu L."/>
        </authorList>
    </citation>
    <scope>NUCLEOTIDE SEQUENCE [LARGE SCALE GENOMIC DNA]</scope>
    <source>
        <strain evidence="2 3">11S</strain>
    </source>
</reference>
<evidence type="ECO:0000313" key="3">
    <source>
        <dbReference type="Proteomes" id="UP000267400"/>
    </source>
</evidence>
<dbReference type="Pfam" id="PF13597">
    <property type="entry name" value="NRDD"/>
    <property type="match status" value="1"/>
</dbReference>
<sequence>MIQNPRDTLPAEQRQPCEVWTRVMGYHRPVSQFNRGKRSEHRERSHFTEQAVSR</sequence>
<dbReference type="GO" id="GO:0006260">
    <property type="term" value="P:DNA replication"/>
    <property type="evidence" value="ECO:0007669"/>
    <property type="project" value="InterPro"/>
</dbReference>
<dbReference type="InterPro" id="IPR012833">
    <property type="entry name" value="NrdD"/>
</dbReference>
<name>A0A3S0JAP7_9GAMM</name>
<evidence type="ECO:0000313" key="2">
    <source>
        <dbReference type="EMBL" id="RTR04527.1"/>
    </source>
</evidence>
<protein>
    <submittedName>
        <fullName evidence="2">Oxidoreductase</fullName>
    </submittedName>
</protein>
<keyword evidence="3" id="KW-1185">Reference proteome</keyword>
<dbReference type="Proteomes" id="UP000267400">
    <property type="component" value="Unassembled WGS sequence"/>
</dbReference>
<dbReference type="EMBL" id="RXNS01000007">
    <property type="protein sequence ID" value="RTR04527.1"/>
    <property type="molecule type" value="Genomic_DNA"/>
</dbReference>
<comment type="caution">
    <text evidence="2">The sequence shown here is derived from an EMBL/GenBank/DDBJ whole genome shotgun (WGS) entry which is preliminary data.</text>
</comment>
<organism evidence="2 3">
    <name type="scientific">Halomonas nitroreducens</name>
    <dbReference type="NCBI Taxonomy" id="447425"/>
    <lineage>
        <taxon>Bacteria</taxon>
        <taxon>Pseudomonadati</taxon>
        <taxon>Pseudomonadota</taxon>
        <taxon>Gammaproteobacteria</taxon>
        <taxon>Oceanospirillales</taxon>
        <taxon>Halomonadaceae</taxon>
        <taxon>Halomonas</taxon>
    </lineage>
</organism>
<dbReference type="OrthoDB" id="9808075at2"/>
<proteinExistence type="predicted"/>
<dbReference type="GO" id="GO:0008998">
    <property type="term" value="F:ribonucleoside-triphosphate reductase (thioredoxin) activity"/>
    <property type="evidence" value="ECO:0007669"/>
    <property type="project" value="InterPro"/>
</dbReference>